<dbReference type="PANTHER" id="PTHR30518">
    <property type="entry name" value="ENDOLYTIC MUREIN TRANSGLYCOSYLASE"/>
    <property type="match status" value="1"/>
</dbReference>
<reference evidence="8 9" key="1">
    <citation type="submission" date="2017-05" db="EMBL/GenBank/DDBJ databases">
        <title>Biotechnological potential of actinobacteria isolated from South African environments.</title>
        <authorList>
            <person name="Le Roes-Hill M."/>
            <person name="Prins A."/>
            <person name="Durrell K.A."/>
        </authorList>
    </citation>
    <scope>NUCLEOTIDE SEQUENCE [LARGE SCALE GENOMIC DNA]</scope>
    <source>
        <strain evidence="8">M26</strain>
    </source>
</reference>
<dbReference type="Proteomes" id="UP000194761">
    <property type="component" value="Unassembled WGS sequence"/>
</dbReference>
<dbReference type="CDD" id="cd08010">
    <property type="entry name" value="MltG_like"/>
    <property type="match status" value="1"/>
</dbReference>
<dbReference type="PANTHER" id="PTHR30518:SF2">
    <property type="entry name" value="ENDOLYTIC MUREIN TRANSGLYCOSYLASE"/>
    <property type="match status" value="1"/>
</dbReference>
<dbReference type="EC" id="4.2.2.29" evidence="7"/>
<proteinExistence type="inferred from homology"/>
<evidence type="ECO:0000256" key="3">
    <source>
        <dbReference type="ARBA" id="ARBA00022989"/>
    </source>
</evidence>
<protein>
    <recommendedName>
        <fullName evidence="7">Endolytic murein transglycosylase</fullName>
        <ecNumber evidence="7">4.2.2.29</ecNumber>
    </recommendedName>
    <alternativeName>
        <fullName evidence="7">Peptidoglycan lytic transglycosylase</fullName>
    </alternativeName>
    <alternativeName>
        <fullName evidence="7">Peptidoglycan polymerization terminase</fullName>
    </alternativeName>
</protein>
<comment type="subcellular location">
    <subcellularLocation>
        <location evidence="7">Cell membrane</location>
        <topology evidence="7">Single-pass membrane protein</topology>
    </subcellularLocation>
</comment>
<evidence type="ECO:0000256" key="5">
    <source>
        <dbReference type="ARBA" id="ARBA00023239"/>
    </source>
</evidence>
<dbReference type="GO" id="GO:0008932">
    <property type="term" value="F:lytic endotransglycosylase activity"/>
    <property type="evidence" value="ECO:0007669"/>
    <property type="project" value="UniProtKB-UniRule"/>
</dbReference>
<comment type="similarity">
    <text evidence="7">Belongs to the transglycosylase MltG family.</text>
</comment>
<keyword evidence="5 7" id="KW-0456">Lyase</keyword>
<keyword evidence="4 7" id="KW-0472">Membrane</keyword>
<dbReference type="Pfam" id="PF02618">
    <property type="entry name" value="YceG"/>
    <property type="match status" value="1"/>
</dbReference>
<dbReference type="GO" id="GO:0005886">
    <property type="term" value="C:plasma membrane"/>
    <property type="evidence" value="ECO:0007669"/>
    <property type="project" value="UniProtKB-SubCell"/>
</dbReference>
<feature type="transmembrane region" description="Helical" evidence="7">
    <location>
        <begin position="38"/>
        <end position="58"/>
    </location>
</feature>
<keyword evidence="6 7" id="KW-0961">Cell wall biogenesis/degradation</keyword>
<keyword evidence="3 7" id="KW-1133">Transmembrane helix</keyword>
<evidence type="ECO:0000313" key="8">
    <source>
        <dbReference type="EMBL" id="OUC97847.1"/>
    </source>
</evidence>
<dbReference type="GO" id="GO:0009252">
    <property type="term" value="P:peptidoglycan biosynthetic process"/>
    <property type="evidence" value="ECO:0007669"/>
    <property type="project" value="UniProtKB-UniRule"/>
</dbReference>
<keyword evidence="2 7" id="KW-0812">Transmembrane</keyword>
<organism evidence="8 9">
    <name type="scientific">Streptosporangium minutum</name>
    <dbReference type="NCBI Taxonomy" id="569862"/>
    <lineage>
        <taxon>Bacteria</taxon>
        <taxon>Bacillati</taxon>
        <taxon>Actinomycetota</taxon>
        <taxon>Actinomycetes</taxon>
        <taxon>Streptosporangiales</taxon>
        <taxon>Streptosporangiaceae</taxon>
        <taxon>Streptosporangium</taxon>
    </lineage>
</organism>
<dbReference type="RefSeq" id="WP_086570315.1">
    <property type="nucleotide sequence ID" value="NZ_NGFP01000030.1"/>
</dbReference>
<dbReference type="NCBIfam" id="TIGR00247">
    <property type="entry name" value="endolytic transglycosylase MltG"/>
    <property type="match status" value="1"/>
</dbReference>
<keyword evidence="1 7" id="KW-1003">Cell membrane</keyword>
<dbReference type="EMBL" id="NGFP01000030">
    <property type="protein sequence ID" value="OUC97847.1"/>
    <property type="molecule type" value="Genomic_DNA"/>
</dbReference>
<dbReference type="GO" id="GO:0071555">
    <property type="term" value="P:cell wall organization"/>
    <property type="evidence" value="ECO:0007669"/>
    <property type="project" value="UniProtKB-KW"/>
</dbReference>
<comment type="function">
    <text evidence="7">Functions as a peptidoglycan terminase that cleaves nascent peptidoglycan strands endolytically to terminate their elongation.</text>
</comment>
<accession>A0A243RS12</accession>
<comment type="catalytic activity">
    <reaction evidence="7">
        <text>a peptidoglycan chain = a peptidoglycan chain with N-acetyl-1,6-anhydromuramyl-[peptide] at the reducing end + a peptidoglycan chain with N-acetylglucosamine at the non-reducing end.</text>
        <dbReference type="EC" id="4.2.2.29"/>
    </reaction>
</comment>
<feature type="site" description="Important for catalytic activity" evidence="7">
    <location>
        <position position="197"/>
    </location>
</feature>
<dbReference type="AlphaFoldDB" id="A0A243RS12"/>
<evidence type="ECO:0000256" key="2">
    <source>
        <dbReference type="ARBA" id="ARBA00022692"/>
    </source>
</evidence>
<dbReference type="InterPro" id="IPR003770">
    <property type="entry name" value="MLTG-like"/>
</dbReference>
<dbReference type="HAMAP" id="MF_02065">
    <property type="entry name" value="MltG"/>
    <property type="match status" value="1"/>
</dbReference>
<comment type="caution">
    <text evidence="8">The sequence shown here is derived from an EMBL/GenBank/DDBJ whole genome shotgun (WGS) entry which is preliminary data.</text>
</comment>
<keyword evidence="9" id="KW-1185">Reference proteome</keyword>
<name>A0A243RS12_9ACTN</name>
<evidence type="ECO:0000256" key="1">
    <source>
        <dbReference type="ARBA" id="ARBA00022475"/>
    </source>
</evidence>
<gene>
    <name evidence="7" type="primary">mltG</name>
    <name evidence="8" type="ORF">CA984_09365</name>
</gene>
<evidence type="ECO:0000313" key="9">
    <source>
        <dbReference type="Proteomes" id="UP000194761"/>
    </source>
</evidence>
<sequence length="333" mass="35926">MSIEDLLRETLSDMAHEEQPPPPGRFLRVHGGRSRRRGLALAAAVAVAAMAVGSTFVVEGLSSRVAVPRGITEQGSDEALVGTGRGQITLTVREGLRLAQVMEKLSASTGRPVEEFWRAAEDGRTLGLPAYAKGALEGFAFPATYEVSSESSPGELLAAMVARFNRAAEDSNLVDGARHVGRTPLEILTVASIVQTESTNKRDMPKIARVVYNRLNHTPEMKLQMDSTVLYGLNKFGIRASNKDLKSRSRYNTYARLGLPPGPICNPGADAIEAALKPAAGSWLYFVTTDPEKGTTKFADSESEFFKLVEEYDKNRHRGIGENRGPGGRGGAP</sequence>
<evidence type="ECO:0000256" key="7">
    <source>
        <dbReference type="HAMAP-Rule" id="MF_02065"/>
    </source>
</evidence>
<evidence type="ECO:0000256" key="6">
    <source>
        <dbReference type="ARBA" id="ARBA00023316"/>
    </source>
</evidence>
<evidence type="ECO:0000256" key="4">
    <source>
        <dbReference type="ARBA" id="ARBA00023136"/>
    </source>
</evidence>